<proteinExistence type="predicted"/>
<accession>A0ABT2QP69</accession>
<keyword evidence="1" id="KW-0175">Coiled coil</keyword>
<dbReference type="Proteomes" id="UP001209553">
    <property type="component" value="Unassembled WGS sequence"/>
</dbReference>
<evidence type="ECO:0000313" key="4">
    <source>
        <dbReference type="EMBL" id="MCU5745757.1"/>
    </source>
</evidence>
<dbReference type="PANTHER" id="PTHR33055:SF15">
    <property type="entry name" value="TRANSPOSASE-RELATED"/>
    <property type="match status" value="1"/>
</dbReference>
<comment type="caution">
    <text evidence="4">The sequence shown here is derived from an EMBL/GenBank/DDBJ whole genome shotgun (WGS) entry which is preliminary data.</text>
</comment>
<feature type="coiled-coil region" evidence="1">
    <location>
        <begin position="170"/>
        <end position="207"/>
    </location>
</feature>
<dbReference type="Pfam" id="PF02371">
    <property type="entry name" value="Transposase_20"/>
    <property type="match status" value="1"/>
</dbReference>
<gene>
    <name evidence="4" type="ORF">N9R04_03345</name>
</gene>
<dbReference type="NCBIfam" id="NF033542">
    <property type="entry name" value="transpos_IS110"/>
    <property type="match status" value="1"/>
</dbReference>
<feature type="domain" description="Transposase IS116/IS110/IS902 C-terminal" evidence="3">
    <location>
        <begin position="206"/>
        <end position="282"/>
    </location>
</feature>
<dbReference type="InterPro" id="IPR002525">
    <property type="entry name" value="Transp_IS110-like_N"/>
</dbReference>
<dbReference type="EMBL" id="JAOPKZ010000004">
    <property type="protein sequence ID" value="MCU5745757.1"/>
    <property type="molecule type" value="Genomic_DNA"/>
</dbReference>
<evidence type="ECO:0000259" key="3">
    <source>
        <dbReference type="Pfam" id="PF02371"/>
    </source>
</evidence>
<dbReference type="InterPro" id="IPR003346">
    <property type="entry name" value="Transposase_20"/>
</dbReference>
<dbReference type="PANTHER" id="PTHR33055">
    <property type="entry name" value="TRANSPOSASE FOR INSERTION SEQUENCE ELEMENT IS1111A"/>
    <property type="match status" value="1"/>
</dbReference>
<dbReference type="Pfam" id="PF01548">
    <property type="entry name" value="DEDD_Tnp_IS110"/>
    <property type="match status" value="1"/>
</dbReference>
<reference evidence="4 5" key="1">
    <citation type="journal article" date="2023" name="Int. J. Syst. Evol. Microbiol.">
        <title>Streptococcus sciuri sp. nov., Staphylococcus marylandisciuri sp. nov. and Staphylococcus americanisciuri sp. nov., isolated from faeces of eastern grey squirrel (Sciurus carolinensis).</title>
        <authorList>
            <person name="Volokhov D.V."/>
            <person name="Zagorodnyaya T.A."/>
            <person name="Furtak V.A."/>
            <person name="Nattanmai G."/>
            <person name="Randall L."/>
            <person name="Jose S."/>
            <person name="Gao Y."/>
            <person name="Eisenberg T."/>
            <person name="Delmonte P."/>
            <person name="Blom J."/>
            <person name="Mitchell K.K."/>
        </authorList>
    </citation>
    <scope>NUCLEOTIDE SEQUENCE [LARGE SCALE GENOMIC DNA]</scope>
    <source>
        <strain evidence="4 5">SQ8-PEA</strain>
    </source>
</reference>
<evidence type="ECO:0000313" key="5">
    <source>
        <dbReference type="Proteomes" id="UP001209553"/>
    </source>
</evidence>
<organism evidence="4 5">
    <name type="scientific">Staphylococcus marylandisciuri</name>
    <dbReference type="NCBI Taxonomy" id="2981529"/>
    <lineage>
        <taxon>Bacteria</taxon>
        <taxon>Bacillati</taxon>
        <taxon>Bacillota</taxon>
        <taxon>Bacilli</taxon>
        <taxon>Bacillales</taxon>
        <taxon>Staphylococcaceae</taxon>
        <taxon>Staphylococcus</taxon>
    </lineage>
</organism>
<dbReference type="InterPro" id="IPR047650">
    <property type="entry name" value="Transpos_IS110"/>
</dbReference>
<feature type="domain" description="Transposase IS110-like N-terminal" evidence="2">
    <location>
        <begin position="3"/>
        <end position="93"/>
    </location>
</feature>
<sequence>MVRFCRVNQINYIELNPLEAKFKTSSLRSWKTDQSDAHKLAQLAPNLQSIKHQQSYSGIFFELRERARFHLEMENEQNRLKVEIVEALHQTFPQLEKLFKNRYSLIALNIAQQFPHPDIVYQQDLETLITSILNSTDKGLSIKKAENYAKELVKLAHESYPHVAKHSFLVQKTKLRIQQLKTSIQQMRQLDKEMIQLAKQLDAFQAIYSIPGIGELTAAMILGELGDVTQFKSNKQLNAYVGIDIKRYQSGGTQSRDTINKRGNKKARRLLFWVVMNIIRGQRHYNNHIIDYYYKLKKQPNEKSHKTAVVACINRLLKTIHYLIVNHKLYDYQMAPH</sequence>
<dbReference type="RefSeq" id="WP_262855146.1">
    <property type="nucleotide sequence ID" value="NZ_JAOPKZ010000004.1"/>
</dbReference>
<evidence type="ECO:0000259" key="2">
    <source>
        <dbReference type="Pfam" id="PF01548"/>
    </source>
</evidence>
<keyword evidence="5" id="KW-1185">Reference proteome</keyword>
<protein>
    <submittedName>
        <fullName evidence="4">IS110 family transposase</fullName>
    </submittedName>
</protein>
<name>A0ABT2QP69_9STAP</name>
<evidence type="ECO:0000256" key="1">
    <source>
        <dbReference type="SAM" id="Coils"/>
    </source>
</evidence>